<protein>
    <submittedName>
        <fullName evidence="2">Uncharacterized protein</fullName>
    </submittedName>
</protein>
<dbReference type="Proteomes" id="UP001152320">
    <property type="component" value="Chromosome 12"/>
</dbReference>
<dbReference type="AlphaFoldDB" id="A0A9Q1BTR5"/>
<name>A0A9Q1BTR5_HOLLE</name>
<dbReference type="EMBL" id="JAIZAY010000012">
    <property type="protein sequence ID" value="KAJ8032666.1"/>
    <property type="molecule type" value="Genomic_DNA"/>
</dbReference>
<keyword evidence="3" id="KW-1185">Reference proteome</keyword>
<proteinExistence type="predicted"/>
<feature type="region of interest" description="Disordered" evidence="1">
    <location>
        <begin position="192"/>
        <end position="211"/>
    </location>
</feature>
<evidence type="ECO:0000313" key="2">
    <source>
        <dbReference type="EMBL" id="KAJ8032666.1"/>
    </source>
</evidence>
<organism evidence="2 3">
    <name type="scientific">Holothuria leucospilota</name>
    <name type="common">Black long sea cucumber</name>
    <name type="synonym">Mertensiothuria leucospilota</name>
    <dbReference type="NCBI Taxonomy" id="206669"/>
    <lineage>
        <taxon>Eukaryota</taxon>
        <taxon>Metazoa</taxon>
        <taxon>Echinodermata</taxon>
        <taxon>Eleutherozoa</taxon>
        <taxon>Echinozoa</taxon>
        <taxon>Holothuroidea</taxon>
        <taxon>Aspidochirotacea</taxon>
        <taxon>Aspidochirotida</taxon>
        <taxon>Holothuriidae</taxon>
        <taxon>Holothuria</taxon>
    </lineage>
</organism>
<sequence length="231" mass="25408">MFLSCCRKKTSEVKKGLLISSELNLSSEPRLKPPPVVINKNRAVIKLGSSTPTKKHSDKNVTTIRTGLSKVKPSPSSDKTDSEDKLNKETKTSSPQESIQKPGRVKITFAETKDDKPQVKEKSAMKQHGLLISTKQSLSVSKSKELSNHSSAKTGKVRITFFSNSDKSETRVTSPTRSHVVSDAGKNAVRKALGHLGQGEKKRKDGENKTTIKRPITTSVAEVRYLNFSCF</sequence>
<feature type="compositionally biased region" description="Basic and acidic residues" evidence="1">
    <location>
        <begin position="78"/>
        <end position="91"/>
    </location>
</feature>
<feature type="compositionally biased region" description="Basic and acidic residues" evidence="1">
    <location>
        <begin position="198"/>
        <end position="210"/>
    </location>
</feature>
<evidence type="ECO:0000313" key="3">
    <source>
        <dbReference type="Proteomes" id="UP001152320"/>
    </source>
</evidence>
<reference evidence="2" key="1">
    <citation type="submission" date="2021-10" db="EMBL/GenBank/DDBJ databases">
        <title>Tropical sea cucumber genome reveals ecological adaptation and Cuvierian tubules defense mechanism.</title>
        <authorList>
            <person name="Chen T."/>
        </authorList>
    </citation>
    <scope>NUCLEOTIDE SEQUENCE</scope>
    <source>
        <strain evidence="2">Nanhai2018</strain>
        <tissue evidence="2">Muscle</tissue>
    </source>
</reference>
<feature type="region of interest" description="Disordered" evidence="1">
    <location>
        <begin position="46"/>
        <end position="103"/>
    </location>
</feature>
<evidence type="ECO:0000256" key="1">
    <source>
        <dbReference type="SAM" id="MobiDB-lite"/>
    </source>
</evidence>
<accession>A0A9Q1BTR5</accession>
<gene>
    <name evidence="2" type="ORF">HOLleu_26254</name>
</gene>
<comment type="caution">
    <text evidence="2">The sequence shown here is derived from an EMBL/GenBank/DDBJ whole genome shotgun (WGS) entry which is preliminary data.</text>
</comment>